<dbReference type="Proteomes" id="UP000192472">
    <property type="component" value="Unassembled WGS sequence"/>
</dbReference>
<dbReference type="Pfam" id="PF14224">
    <property type="entry name" value="DUF4331"/>
    <property type="match status" value="2"/>
</dbReference>
<evidence type="ECO:0008006" key="4">
    <source>
        <dbReference type="Google" id="ProtNLM"/>
    </source>
</evidence>
<dbReference type="RefSeq" id="WP_084371529.1">
    <property type="nucleotide sequence ID" value="NZ_FWYF01000001.1"/>
</dbReference>
<reference evidence="2 3" key="1">
    <citation type="submission" date="2017-04" db="EMBL/GenBank/DDBJ databases">
        <authorList>
            <person name="Afonso C.L."/>
            <person name="Miller P.J."/>
            <person name="Scott M.A."/>
            <person name="Spackman E."/>
            <person name="Goraichik I."/>
            <person name="Dimitrov K.M."/>
            <person name="Suarez D.L."/>
            <person name="Swayne D.E."/>
        </authorList>
    </citation>
    <scope>NUCLEOTIDE SEQUENCE [LARGE SCALE GENOMIC DNA]</scope>
    <source>
        <strain evidence="2 3">DSM 26133</strain>
    </source>
</reference>
<proteinExistence type="predicted"/>
<dbReference type="InterPro" id="IPR025566">
    <property type="entry name" value="DUF4331"/>
</dbReference>
<evidence type="ECO:0000256" key="1">
    <source>
        <dbReference type="SAM" id="SignalP"/>
    </source>
</evidence>
<evidence type="ECO:0000313" key="2">
    <source>
        <dbReference type="EMBL" id="SMD32892.1"/>
    </source>
</evidence>
<gene>
    <name evidence="2" type="ORF">SAMN04488029_1252</name>
</gene>
<keyword evidence="3" id="KW-1185">Reference proteome</keyword>
<keyword evidence="1" id="KW-0732">Signal</keyword>
<accession>A0A1W2G8W9</accession>
<feature type="chain" id="PRO_5012235771" description="DUF4331 domain-containing protein" evidence="1">
    <location>
        <begin position="22"/>
        <end position="239"/>
    </location>
</feature>
<dbReference type="EMBL" id="FWYF01000001">
    <property type="protein sequence ID" value="SMD32892.1"/>
    <property type="molecule type" value="Genomic_DNA"/>
</dbReference>
<feature type="signal peptide" evidence="1">
    <location>
        <begin position="1"/>
        <end position="21"/>
    </location>
</feature>
<organism evidence="2 3">
    <name type="scientific">Reichenbachiella faecimaris</name>
    <dbReference type="NCBI Taxonomy" id="692418"/>
    <lineage>
        <taxon>Bacteria</taxon>
        <taxon>Pseudomonadati</taxon>
        <taxon>Bacteroidota</taxon>
        <taxon>Cytophagia</taxon>
        <taxon>Cytophagales</taxon>
        <taxon>Reichenbachiellaceae</taxon>
        <taxon>Reichenbachiella</taxon>
    </lineage>
</organism>
<name>A0A1W2G8W9_REIFA</name>
<dbReference type="OrthoDB" id="9791748at2"/>
<protein>
    <recommendedName>
        <fullName evidence="4">DUF4331 domain-containing protein</fullName>
    </recommendedName>
</protein>
<dbReference type="STRING" id="692418.SAMN04488029_1252"/>
<sequence length="239" mass="25224">MKKKIVIGLSMVAMVLTVVWAADHIDAPAVGSLTAGSGDTDITDFYAFESPASSDNYVFVCNVQGLTAPTATGDLSFNEDVMYEFNIDTDADQVEDWVIQTIFRDGKVISFGPVAPSASGTASTIENSGPRVEALVTAYGESAEIGTASGIKLFAGSRDDPFFMDFFKFVDIVNGVGNSLQLDVADPADGEAYATSFDASGADTFAGTNVMSVVVEVPKDMIGGSAVTQFDVWAESKRR</sequence>
<evidence type="ECO:0000313" key="3">
    <source>
        <dbReference type="Proteomes" id="UP000192472"/>
    </source>
</evidence>
<dbReference type="AlphaFoldDB" id="A0A1W2G8W9"/>